<feature type="signal peptide" evidence="1">
    <location>
        <begin position="1"/>
        <end position="29"/>
    </location>
</feature>
<dbReference type="EMBL" id="CP016033">
    <property type="protein sequence ID" value="ANK13373.1"/>
    <property type="molecule type" value="Genomic_DNA"/>
</dbReference>
<proteinExistence type="predicted"/>
<dbReference type="RefSeq" id="WP_068351796.1">
    <property type="nucleotide sequence ID" value="NZ_CP016033.1"/>
</dbReference>
<organism evidence="2 3">
    <name type="scientific">Erythrobacter neustonensis</name>
    <dbReference type="NCBI Taxonomy" id="1112"/>
    <lineage>
        <taxon>Bacteria</taxon>
        <taxon>Pseudomonadati</taxon>
        <taxon>Pseudomonadota</taxon>
        <taxon>Alphaproteobacteria</taxon>
        <taxon>Sphingomonadales</taxon>
        <taxon>Erythrobacteraceae</taxon>
        <taxon>Erythrobacter/Porphyrobacter group</taxon>
        <taxon>Erythrobacter</taxon>
    </lineage>
</organism>
<accession>A0A192D4G5</accession>
<dbReference type="AlphaFoldDB" id="A0A192D4G5"/>
<dbReference type="Proteomes" id="UP000078263">
    <property type="component" value="Chromosome"/>
</dbReference>
<protein>
    <recommendedName>
        <fullName evidence="4">Cytochrome c</fullName>
    </recommendedName>
</protein>
<reference evidence="2 3" key="1">
    <citation type="submission" date="2016-05" db="EMBL/GenBank/DDBJ databases">
        <title>Compelete Genome Sequence of Bacteriochlorophyll-Synthesizing Bacterium Porphyrobacter neustonensis DSM 9434.</title>
        <authorList>
            <person name="Shi X.-L."/>
            <person name="Wu Y.-H."/>
            <person name="Cheng H."/>
            <person name="Xu L."/>
            <person name="Zhang X.-Q."/>
            <person name="Wang C.-S."/>
            <person name="Xu X.-W."/>
        </authorList>
    </citation>
    <scope>NUCLEOTIDE SEQUENCE [LARGE SCALE GENOMIC DNA]</scope>
    <source>
        <strain evidence="2 3">DSM 9434</strain>
    </source>
</reference>
<sequence length="154" mass="16221">MGKFSKAKLSAAAGALALAAIAAPAGVQAQDTAAPAAENLTWARVAMTRFHAGKRDRGLEIIKNYFAKADAASGVDSGAHGIHMETGQWDVIYIFPMKGGPGDMAKRGTPEDAKWMEQMIKLAGSKEAAEKIIAEFDSLIAMTVTEVGHAHSDH</sequence>
<keyword evidence="3" id="KW-1185">Reference proteome</keyword>
<keyword evidence="1" id="KW-0732">Signal</keyword>
<gene>
    <name evidence="2" type="ORF">A9D12_10940</name>
</gene>
<evidence type="ECO:0008006" key="4">
    <source>
        <dbReference type="Google" id="ProtNLM"/>
    </source>
</evidence>
<evidence type="ECO:0000313" key="3">
    <source>
        <dbReference type="Proteomes" id="UP000078263"/>
    </source>
</evidence>
<evidence type="ECO:0000256" key="1">
    <source>
        <dbReference type="SAM" id="SignalP"/>
    </source>
</evidence>
<evidence type="ECO:0000313" key="2">
    <source>
        <dbReference type="EMBL" id="ANK13373.1"/>
    </source>
</evidence>
<name>A0A192D4G5_9SPHN</name>
<dbReference type="OrthoDB" id="1443062at2"/>
<feature type="chain" id="PRO_5008251740" description="Cytochrome c" evidence="1">
    <location>
        <begin position="30"/>
        <end position="154"/>
    </location>
</feature>
<dbReference type="KEGG" id="pns:A9D12_10940"/>
<dbReference type="STRING" id="1112.A9D12_10940"/>